<proteinExistence type="predicted"/>
<dbReference type="EMBL" id="JAUSSU010000017">
    <property type="protein sequence ID" value="MDQ0116270.1"/>
    <property type="molecule type" value="Genomic_DNA"/>
</dbReference>
<comment type="caution">
    <text evidence="2">The sequence shown here is derived from an EMBL/GenBank/DDBJ whole genome shotgun (WGS) entry which is preliminary data.</text>
</comment>
<reference evidence="2 3" key="1">
    <citation type="submission" date="2023-07" db="EMBL/GenBank/DDBJ databases">
        <title>Sorghum-associated microbial communities from plants grown in Nebraska, USA.</title>
        <authorList>
            <person name="Schachtman D."/>
        </authorList>
    </citation>
    <scope>NUCLEOTIDE SEQUENCE [LARGE SCALE GENOMIC DNA]</scope>
    <source>
        <strain evidence="2 3">CC482</strain>
    </source>
</reference>
<name>A0ABT9U9F7_PAEHA</name>
<evidence type="ECO:0000313" key="3">
    <source>
        <dbReference type="Proteomes" id="UP001229346"/>
    </source>
</evidence>
<dbReference type="Proteomes" id="UP001229346">
    <property type="component" value="Unassembled WGS sequence"/>
</dbReference>
<dbReference type="InterPro" id="IPR002931">
    <property type="entry name" value="Transglutaminase-like"/>
</dbReference>
<accession>A0ABT9U9F7</accession>
<dbReference type="Pfam" id="PF01841">
    <property type="entry name" value="Transglut_core"/>
    <property type="match status" value="1"/>
</dbReference>
<organism evidence="2 3">
    <name type="scientific">Paenibacillus harenae</name>
    <dbReference type="NCBI Taxonomy" id="306543"/>
    <lineage>
        <taxon>Bacteria</taxon>
        <taxon>Bacillati</taxon>
        <taxon>Bacillota</taxon>
        <taxon>Bacilli</taxon>
        <taxon>Bacillales</taxon>
        <taxon>Paenibacillaceae</taxon>
        <taxon>Paenibacillus</taxon>
    </lineage>
</organism>
<dbReference type="SUPFAM" id="SSF54001">
    <property type="entry name" value="Cysteine proteinases"/>
    <property type="match status" value="1"/>
</dbReference>
<dbReference type="PANTHER" id="PTHR33490">
    <property type="entry name" value="BLR5614 PROTEIN-RELATED"/>
    <property type="match status" value="1"/>
</dbReference>
<dbReference type="RefSeq" id="WP_307208350.1">
    <property type="nucleotide sequence ID" value="NZ_JAUSSU010000017.1"/>
</dbReference>
<feature type="domain" description="Transglutaminase-like" evidence="1">
    <location>
        <begin position="74"/>
        <end position="140"/>
    </location>
</feature>
<evidence type="ECO:0000313" key="2">
    <source>
        <dbReference type="EMBL" id="MDQ0116270.1"/>
    </source>
</evidence>
<sequence length="202" mass="23189">MKLIAESNHMANYLAELGEVDYSHHEIQLLLKRLYKPIMNETEMAEAAFRFVRDEISHTWDIQSERITKTASEVLRFKEGICYAKSNLLAALLRAVQIPTGFCYQKLTLGDTPDTGYCIHALNAVYLRSYGRWFRLDARGNKEGIQAEFSLDEEKLAFPIRPQYGEIDYPVIFATPSAKTMGVLERHTNALYMYEQGLPVEL</sequence>
<protein>
    <submittedName>
        <fullName evidence="2">Transglutaminase-like putative cysteine protease</fullName>
    </submittedName>
</protein>
<evidence type="ECO:0000259" key="1">
    <source>
        <dbReference type="SMART" id="SM00460"/>
    </source>
</evidence>
<keyword evidence="3" id="KW-1185">Reference proteome</keyword>
<dbReference type="PANTHER" id="PTHR33490:SF3">
    <property type="entry name" value="CONSERVED INTEGRAL MEMBRANE PROTEIN"/>
    <property type="match status" value="1"/>
</dbReference>
<gene>
    <name evidence="2" type="ORF">J2T15_005746</name>
</gene>
<dbReference type="InterPro" id="IPR038765">
    <property type="entry name" value="Papain-like_cys_pep_sf"/>
</dbReference>
<dbReference type="Gene3D" id="3.10.620.30">
    <property type="match status" value="1"/>
</dbReference>
<dbReference type="SMART" id="SM00460">
    <property type="entry name" value="TGc"/>
    <property type="match status" value="1"/>
</dbReference>